<evidence type="ECO:0000313" key="2">
    <source>
        <dbReference type="Proteomes" id="UP000182258"/>
    </source>
</evidence>
<protein>
    <submittedName>
        <fullName evidence="1">Short chain dehydrogenase</fullName>
    </submittedName>
</protein>
<proteinExistence type="predicted"/>
<reference evidence="1 2" key="1">
    <citation type="submission" date="2016-10" db="EMBL/GenBank/DDBJ databases">
        <authorList>
            <person name="de Groot N.N."/>
        </authorList>
    </citation>
    <scope>NUCLEOTIDE SEQUENCE [LARGE SCALE GENOMIC DNA]</scope>
    <source>
        <strain evidence="1 2">CGMCC 1.10210</strain>
    </source>
</reference>
<dbReference type="EMBL" id="FOMB01000040">
    <property type="protein sequence ID" value="SFD32369.1"/>
    <property type="molecule type" value="Genomic_DNA"/>
</dbReference>
<accession>A0A1I1RDJ9</accession>
<evidence type="ECO:0000313" key="1">
    <source>
        <dbReference type="EMBL" id="SFD32369.1"/>
    </source>
</evidence>
<sequence>MLVNCAGIIRRGEEHDPALFAQVIDINLNGTMRMCNAARPLLAASGQESIVNLASILSIFGRIGPGLFRQRGRYSATNQVTRDRPCRRCQRRSKSRPLWRRKNRPVLVVSGYAKGPARGPWHMALLGWLLCADFAGVGIDDFGGGLVLLRRGFGVGAVPAGGGLLEPVAVPVHGQDMNMVGEPVE</sequence>
<dbReference type="InterPro" id="IPR002347">
    <property type="entry name" value="SDR_fam"/>
</dbReference>
<dbReference type="Proteomes" id="UP000182258">
    <property type="component" value="Unassembled WGS sequence"/>
</dbReference>
<dbReference type="SUPFAM" id="SSF51735">
    <property type="entry name" value="NAD(P)-binding Rossmann-fold domains"/>
    <property type="match status" value="1"/>
</dbReference>
<dbReference type="InterPro" id="IPR036291">
    <property type="entry name" value="NAD(P)-bd_dom_sf"/>
</dbReference>
<name>A0A1I1RDJ9_9HYPH</name>
<dbReference type="AlphaFoldDB" id="A0A1I1RDJ9"/>
<gene>
    <name evidence="1" type="ORF">SAMN04488059_14017</name>
</gene>
<dbReference type="Pfam" id="PF00106">
    <property type="entry name" value="adh_short"/>
    <property type="match status" value="1"/>
</dbReference>
<organism evidence="1 2">
    <name type="scientific">Devosia psychrophila</name>
    <dbReference type="NCBI Taxonomy" id="728005"/>
    <lineage>
        <taxon>Bacteria</taxon>
        <taxon>Pseudomonadati</taxon>
        <taxon>Pseudomonadota</taxon>
        <taxon>Alphaproteobacteria</taxon>
        <taxon>Hyphomicrobiales</taxon>
        <taxon>Devosiaceae</taxon>
        <taxon>Devosia</taxon>
    </lineage>
</organism>
<dbReference type="STRING" id="728005.SAMN04488059_14017"/>
<dbReference type="Gene3D" id="3.40.50.720">
    <property type="entry name" value="NAD(P)-binding Rossmann-like Domain"/>
    <property type="match status" value="1"/>
</dbReference>